<evidence type="ECO:0000313" key="2">
    <source>
        <dbReference type="Proteomes" id="UP000192408"/>
    </source>
</evidence>
<dbReference type="GO" id="GO:0006313">
    <property type="term" value="P:DNA transposition"/>
    <property type="evidence" value="ECO:0007669"/>
    <property type="project" value="InterPro"/>
</dbReference>
<dbReference type="SUPFAM" id="SSF143422">
    <property type="entry name" value="Transposase IS200-like"/>
    <property type="match status" value="1"/>
</dbReference>
<accession>A0A1W1V1J2</accession>
<proteinExistence type="predicted"/>
<name>A0A1W1V1J2_9PAST</name>
<organism evidence="1 2">
    <name type="scientific">Pasteurella testudinis DSM 23072</name>
    <dbReference type="NCBI Taxonomy" id="1122938"/>
    <lineage>
        <taxon>Bacteria</taxon>
        <taxon>Pseudomonadati</taxon>
        <taxon>Pseudomonadota</taxon>
        <taxon>Gammaproteobacteria</taxon>
        <taxon>Pasteurellales</taxon>
        <taxon>Pasteurellaceae</taxon>
        <taxon>Pasteurella</taxon>
    </lineage>
</organism>
<dbReference type="EMBL" id="FWWV01000030">
    <property type="protein sequence ID" value="SMB87173.1"/>
    <property type="molecule type" value="Genomic_DNA"/>
</dbReference>
<feature type="non-terminal residue" evidence="1">
    <location>
        <position position="42"/>
    </location>
</feature>
<keyword evidence="2" id="KW-1185">Reference proteome</keyword>
<dbReference type="GO" id="GO:0004803">
    <property type="term" value="F:transposase activity"/>
    <property type="evidence" value="ECO:0007669"/>
    <property type="project" value="InterPro"/>
</dbReference>
<dbReference type="Proteomes" id="UP000192408">
    <property type="component" value="Unassembled WGS sequence"/>
</dbReference>
<sequence length="42" mass="4960">MASKSNDDSSLSHTRWNCKYHIVFTPKFRRKAIYGKLRMDIG</sequence>
<dbReference type="InterPro" id="IPR036515">
    <property type="entry name" value="Transposase_17_sf"/>
</dbReference>
<dbReference type="GO" id="GO:0003677">
    <property type="term" value="F:DNA binding"/>
    <property type="evidence" value="ECO:0007669"/>
    <property type="project" value="InterPro"/>
</dbReference>
<dbReference type="AlphaFoldDB" id="A0A1W1V1J2"/>
<dbReference type="Gene3D" id="3.30.70.1290">
    <property type="entry name" value="Transposase IS200-like"/>
    <property type="match status" value="1"/>
</dbReference>
<evidence type="ECO:0000313" key="1">
    <source>
        <dbReference type="EMBL" id="SMB87173.1"/>
    </source>
</evidence>
<gene>
    <name evidence="1" type="ORF">SAMN05660772_02675</name>
</gene>
<reference evidence="2" key="1">
    <citation type="submission" date="2017-04" db="EMBL/GenBank/DDBJ databases">
        <authorList>
            <person name="Varghese N."/>
            <person name="Submissions S."/>
        </authorList>
    </citation>
    <scope>NUCLEOTIDE SEQUENCE [LARGE SCALE GENOMIC DNA]</scope>
    <source>
        <strain evidence="2">DSM 23072</strain>
    </source>
</reference>
<protein>
    <submittedName>
        <fullName evidence="1">Transposase and inactivated derivatives</fullName>
    </submittedName>
</protein>